<sequence>MGSPIETLKYICCCQWAQTAKMMLMVVWGGNFVCNLVFVGTTIEVFNTGFGDINDNTDLKTIGVIVFLVPAILMLTNIVISFLVMMDYFSEEREGFYQGCVSTGTVYLMFQLLTYVVYGATLCKWDADQCDDLRYTSVVFAGMSIFSELAFFVAFSIYLAKSSPSKGFGVTRSGAKQTNASV</sequence>
<feature type="transmembrane region" description="Helical" evidence="1">
    <location>
        <begin position="25"/>
        <end position="43"/>
    </location>
</feature>
<dbReference type="EMBL" id="HBFK01002280">
    <property type="protein sequence ID" value="CAD8734892.1"/>
    <property type="molecule type" value="Transcribed_RNA"/>
</dbReference>
<dbReference type="AlphaFoldDB" id="A0A6T8GWF0"/>
<protein>
    <submittedName>
        <fullName evidence="2">Uncharacterized protein</fullName>
    </submittedName>
</protein>
<name>A0A6T8GWF0_HEMAN</name>
<gene>
    <name evidence="2" type="ORF">HAND1043_LOCUS1383</name>
</gene>
<evidence type="ECO:0000256" key="1">
    <source>
        <dbReference type="SAM" id="Phobius"/>
    </source>
</evidence>
<feature type="transmembrane region" description="Helical" evidence="1">
    <location>
        <begin position="63"/>
        <end position="84"/>
    </location>
</feature>
<keyword evidence="1" id="KW-1133">Transmembrane helix</keyword>
<organism evidence="2">
    <name type="scientific">Hemiselmis andersenii</name>
    <name type="common">Cryptophyte alga</name>
    <dbReference type="NCBI Taxonomy" id="464988"/>
    <lineage>
        <taxon>Eukaryota</taxon>
        <taxon>Cryptophyceae</taxon>
        <taxon>Cryptomonadales</taxon>
        <taxon>Hemiselmidaceae</taxon>
        <taxon>Hemiselmis</taxon>
    </lineage>
</organism>
<accession>A0A6T8GWF0</accession>
<feature type="transmembrane region" description="Helical" evidence="1">
    <location>
        <begin position="138"/>
        <end position="160"/>
    </location>
</feature>
<evidence type="ECO:0000313" key="2">
    <source>
        <dbReference type="EMBL" id="CAD8734892.1"/>
    </source>
</evidence>
<feature type="transmembrane region" description="Helical" evidence="1">
    <location>
        <begin position="96"/>
        <end position="118"/>
    </location>
</feature>
<reference evidence="2" key="1">
    <citation type="submission" date="2021-01" db="EMBL/GenBank/DDBJ databases">
        <authorList>
            <person name="Corre E."/>
            <person name="Pelletier E."/>
            <person name="Niang G."/>
            <person name="Scheremetjew M."/>
            <person name="Finn R."/>
            <person name="Kale V."/>
            <person name="Holt S."/>
            <person name="Cochrane G."/>
            <person name="Meng A."/>
            <person name="Brown T."/>
            <person name="Cohen L."/>
        </authorList>
    </citation>
    <scope>NUCLEOTIDE SEQUENCE</scope>
    <source>
        <strain evidence="2">CCMP441</strain>
    </source>
</reference>
<keyword evidence="1" id="KW-0472">Membrane</keyword>
<proteinExistence type="predicted"/>
<keyword evidence="1" id="KW-0812">Transmembrane</keyword>